<dbReference type="OrthoDB" id="4291534at2"/>
<sequence>MSTEPQSFDILLVPEHIENLRGESAADRALRVATVEATGETGASGYPHYRGEGVEADIDPGTRTVEALLVDGAELDYGLVAMIAPERGRDKR</sequence>
<organism evidence="1 2">
    <name type="scientific">Streptomyces venezuelae</name>
    <dbReference type="NCBI Taxonomy" id="54571"/>
    <lineage>
        <taxon>Bacteria</taxon>
        <taxon>Bacillati</taxon>
        <taxon>Actinomycetota</taxon>
        <taxon>Actinomycetes</taxon>
        <taxon>Kitasatosporales</taxon>
        <taxon>Streptomycetaceae</taxon>
        <taxon>Streptomyces</taxon>
    </lineage>
</organism>
<evidence type="ECO:0000313" key="2">
    <source>
        <dbReference type="Proteomes" id="UP000324101"/>
    </source>
</evidence>
<dbReference type="Proteomes" id="UP000324101">
    <property type="component" value="Chromosome"/>
</dbReference>
<reference evidence="1 2" key="1">
    <citation type="submission" date="2018-05" db="EMBL/GenBank/DDBJ databases">
        <title>Streptomyces venezuelae.</title>
        <authorList>
            <person name="Kim W."/>
            <person name="Lee N."/>
            <person name="Cho B.-K."/>
        </authorList>
    </citation>
    <scope>NUCLEOTIDE SEQUENCE [LARGE SCALE GENOMIC DNA]</scope>
    <source>
        <strain evidence="1 2">ATCC 21018</strain>
    </source>
</reference>
<dbReference type="EMBL" id="CP029189">
    <property type="protein sequence ID" value="QES58452.1"/>
    <property type="molecule type" value="Genomic_DNA"/>
</dbReference>
<dbReference type="RefSeq" id="WP_150261375.1">
    <property type="nucleotide sequence ID" value="NZ_CP029189.1"/>
</dbReference>
<gene>
    <name evidence="1" type="ORF">DEJ51_33555</name>
</gene>
<dbReference type="AlphaFoldDB" id="A0A5P2DTD0"/>
<name>A0A5P2DTD0_STRVZ</name>
<protein>
    <submittedName>
        <fullName evidence="1">Uncharacterized protein</fullName>
    </submittedName>
</protein>
<accession>A0A5P2DTD0</accession>
<evidence type="ECO:0000313" key="1">
    <source>
        <dbReference type="EMBL" id="QES58452.1"/>
    </source>
</evidence>
<proteinExistence type="predicted"/>